<name>A0A6G7ZP52_9SPHN</name>
<protein>
    <submittedName>
        <fullName evidence="4">Phenylacetic acid degradation bifunctional protein PaaZ</fullName>
    </submittedName>
</protein>
<dbReference type="NCBIfam" id="NF008868">
    <property type="entry name" value="PRK11903.1"/>
    <property type="match status" value="1"/>
</dbReference>
<dbReference type="KEGG" id="ssin:G7078_08130"/>
<dbReference type="InterPro" id="IPR029069">
    <property type="entry name" value="HotDog_dom_sf"/>
</dbReference>
<dbReference type="PANTHER" id="PTHR43111">
    <property type="entry name" value="ALDEHYDE DEHYDROGENASE B-RELATED"/>
    <property type="match status" value="1"/>
</dbReference>
<dbReference type="Pfam" id="PF00171">
    <property type="entry name" value="Aldedh"/>
    <property type="match status" value="1"/>
</dbReference>
<gene>
    <name evidence="4" type="primary">paaZ</name>
    <name evidence="4" type="ORF">G7078_08130</name>
</gene>
<dbReference type="InterPro" id="IPR011966">
    <property type="entry name" value="PaaN-DH"/>
</dbReference>
<dbReference type="InterPro" id="IPR016161">
    <property type="entry name" value="Ald_DH/histidinol_DH"/>
</dbReference>
<evidence type="ECO:0000256" key="1">
    <source>
        <dbReference type="ARBA" id="ARBA00023002"/>
    </source>
</evidence>
<dbReference type="InterPro" id="IPR015590">
    <property type="entry name" value="Aldehyde_DH_dom"/>
</dbReference>
<dbReference type="InterPro" id="IPR002539">
    <property type="entry name" value="MaoC-like_dom"/>
</dbReference>
<dbReference type="InterPro" id="IPR016163">
    <property type="entry name" value="Ald_DH_C"/>
</dbReference>
<dbReference type="PANTHER" id="PTHR43111:SF1">
    <property type="entry name" value="ALDEHYDE DEHYDROGENASE B-RELATED"/>
    <property type="match status" value="1"/>
</dbReference>
<keyword evidence="1" id="KW-0560">Oxidoreductase</keyword>
<dbReference type="AlphaFoldDB" id="A0A6G7ZP52"/>
<evidence type="ECO:0000259" key="2">
    <source>
        <dbReference type="Pfam" id="PF00171"/>
    </source>
</evidence>
<dbReference type="GO" id="GO:0016620">
    <property type="term" value="F:oxidoreductase activity, acting on the aldehyde or oxo group of donors, NAD or NADP as acceptor"/>
    <property type="evidence" value="ECO:0007669"/>
    <property type="project" value="InterPro"/>
</dbReference>
<proteinExistence type="predicted"/>
<keyword evidence="5" id="KW-1185">Reference proteome</keyword>
<dbReference type="SUPFAM" id="SSF53720">
    <property type="entry name" value="ALDH-like"/>
    <property type="match status" value="1"/>
</dbReference>
<evidence type="ECO:0000313" key="4">
    <source>
        <dbReference type="EMBL" id="QIL02751.1"/>
    </source>
</evidence>
<reference evidence="4 5" key="1">
    <citation type="submission" date="2020-03" db="EMBL/GenBank/DDBJ databases">
        <title>Sphingomonas sp. nov., isolated from fish.</title>
        <authorList>
            <person name="Hyun D.-W."/>
            <person name="Bae J.-W."/>
        </authorList>
    </citation>
    <scope>NUCLEOTIDE SEQUENCE [LARGE SCALE GENOMIC DNA]</scope>
    <source>
        <strain evidence="4 5">HDW15C</strain>
    </source>
</reference>
<dbReference type="InterPro" id="IPR016162">
    <property type="entry name" value="Ald_DH_N"/>
</dbReference>
<evidence type="ECO:0000313" key="5">
    <source>
        <dbReference type="Proteomes" id="UP000502502"/>
    </source>
</evidence>
<dbReference type="Gene3D" id="3.40.605.10">
    <property type="entry name" value="Aldehyde Dehydrogenase, Chain A, domain 1"/>
    <property type="match status" value="1"/>
</dbReference>
<dbReference type="CDD" id="cd07128">
    <property type="entry name" value="ALDH_MaoC-N"/>
    <property type="match status" value="1"/>
</dbReference>
<accession>A0A6G7ZP52</accession>
<dbReference type="Pfam" id="PF01575">
    <property type="entry name" value="MaoC_dehydratas"/>
    <property type="match status" value="1"/>
</dbReference>
<organism evidence="4 5">
    <name type="scientific">Sphingomonas sinipercae</name>
    <dbReference type="NCBI Taxonomy" id="2714944"/>
    <lineage>
        <taxon>Bacteria</taxon>
        <taxon>Pseudomonadati</taxon>
        <taxon>Pseudomonadota</taxon>
        <taxon>Alphaproteobacteria</taxon>
        <taxon>Sphingomonadales</taxon>
        <taxon>Sphingomonadaceae</taxon>
        <taxon>Sphingomonas</taxon>
    </lineage>
</organism>
<dbReference type="Gene3D" id="3.40.309.10">
    <property type="entry name" value="Aldehyde Dehydrogenase, Chain A, domain 2"/>
    <property type="match status" value="1"/>
</dbReference>
<dbReference type="Gene3D" id="3.10.129.10">
    <property type="entry name" value="Hotdog Thioesterase"/>
    <property type="match status" value="1"/>
</dbReference>
<dbReference type="SUPFAM" id="SSF54637">
    <property type="entry name" value="Thioesterase/thiol ester dehydrase-isomerase"/>
    <property type="match status" value="1"/>
</dbReference>
<dbReference type="EMBL" id="CP049871">
    <property type="protein sequence ID" value="QIL02751.1"/>
    <property type="molecule type" value="Genomic_DNA"/>
</dbReference>
<dbReference type="Proteomes" id="UP000502502">
    <property type="component" value="Chromosome"/>
</dbReference>
<evidence type="ECO:0000259" key="3">
    <source>
        <dbReference type="Pfam" id="PF01575"/>
    </source>
</evidence>
<dbReference type="NCBIfam" id="TIGR02278">
    <property type="entry name" value="PaaN-DH"/>
    <property type="match status" value="1"/>
</dbReference>
<feature type="domain" description="MaoC-like" evidence="3">
    <location>
        <begin position="539"/>
        <end position="643"/>
    </location>
</feature>
<sequence>MKTAQLLNYAFDRWIPGDSGLSELVSAIDGSPVAVTGSGGIDFARMLSHARDVGGPALRRMTFHERARMLKAIGLAIMARKEELYALNYQTGATRKDGWIDIEGGAGTLFSFSSKGRRELPDAHVLLDAALEPLSKTGSFVGQHIYTPLQGAAVQINAFNFPVWGMLEKLAPALLAGMPAIVKPASATAYLAEAAFRVMIESGVLPEGAVQLIVGGVGDLFDHLNGQDVVSFTGSAHTALKLRSHPVVARESVKFVAEQDSLNACVLGPDAAPGTPEFDLFIREIVIEMTVKAGQKCTAIRRGLVPAAYLDAVEAALGEKLGALKVGDPRDSATRMGALVSEAQRKDVREKIAELEAGGARIVAGDPNAESPIAGGAFLQPVLLRSDDPWRTQAVHDVEAFGPVSTIMPYRDLDDAIALANRGKGSLALSMFSHSPDAARDFVRGAASFHGRMLVIDRDNHKESTGHGSPLPVLVHGGPGRAGGSEEMGGVRGVKHYMQRTAIQSSPGMIAAITGQYIPGGPKHVIDVHPFRRKMSELAIGDTLKTRSRTVTLEDIEHFAHFTGDTFYAHMDEEAAKASPIFEGRVAHGYLILSFAAGLFVDPDPGPVLANTGLENLRFLTPLYPGDSMRVELTVRSKSLKNEDTGVVRWAVEIFNQKDELVATYDLLTDNVP</sequence>
<feature type="domain" description="Aldehyde dehydrogenase" evidence="2">
    <location>
        <begin position="29"/>
        <end position="444"/>
    </location>
</feature>
<dbReference type="RefSeq" id="WP_166094883.1">
    <property type="nucleotide sequence ID" value="NZ_CP049871.1"/>
</dbReference>